<dbReference type="GO" id="GO:0031588">
    <property type="term" value="C:nucleotide-activated protein kinase complex"/>
    <property type="evidence" value="ECO:0007669"/>
    <property type="project" value="TreeGrafter"/>
</dbReference>
<evidence type="ECO:0000256" key="3">
    <source>
        <dbReference type="SAM" id="MobiDB-lite"/>
    </source>
</evidence>
<dbReference type="CDD" id="cd02859">
    <property type="entry name" value="E_set_AMPKbeta_like_N"/>
    <property type="match status" value="1"/>
</dbReference>
<reference evidence="6" key="1">
    <citation type="submission" date="2023-07" db="EMBL/GenBank/DDBJ databases">
        <title>A draft genome of Kazachstania heterogenica Y-27499.</title>
        <authorList>
            <person name="Donic C."/>
            <person name="Kralova J.S."/>
            <person name="Fidel L."/>
            <person name="Ben-Dor S."/>
            <person name="Jung S."/>
        </authorList>
    </citation>
    <scope>NUCLEOTIDE SEQUENCE [LARGE SCALE GENOMIC DNA]</scope>
    <source>
        <strain evidence="6">Y27499</strain>
    </source>
</reference>
<feature type="compositionally biased region" description="Polar residues" evidence="3">
    <location>
        <begin position="248"/>
        <end position="262"/>
    </location>
</feature>
<keyword evidence="1" id="KW-0597">Phosphoprotein</keyword>
<feature type="domain" description="AMP-activated protein kinase glycogen-binding" evidence="4">
    <location>
        <begin position="7"/>
        <end position="91"/>
    </location>
</feature>
<evidence type="ECO:0000313" key="5">
    <source>
        <dbReference type="EMBL" id="KAK5780931.1"/>
    </source>
</evidence>
<dbReference type="GO" id="GO:0007165">
    <property type="term" value="P:signal transduction"/>
    <property type="evidence" value="ECO:0007669"/>
    <property type="project" value="TreeGrafter"/>
</dbReference>
<dbReference type="InterPro" id="IPR032640">
    <property type="entry name" value="AMPK1_CBM"/>
</dbReference>
<sequence length="342" mass="38205">MPHTTNFTFTWPAGPNDVIVTGTFDDWKGSIPLVKLSSGSFEISVPFTEPPEDEDDTIYFKFIVDGDWTVSDEYAKTSDGCGFENNYIRIRDIIATNKLIKNKVKIPEAGGLTAATTNTTTSQNAKADSNNNTVHILPITQPSNNQNTFLGAIGGPGPVVPESAQNIQEFSEIRDVNTTELNNRLNKELKNKTKSEDPSNIMNKEQIRSINRDTSEHRENINKHDEIDQPQDSNINIFKPQPRENNEDSYTIESGTPNIQSETIEKFGKESEPITVEKSTINKTHNNPTTNITQVEGNTKNVKNDTSNKNPTKQAASSENKTKEEQKKPKKGFLGRLKKMFT</sequence>
<dbReference type="AlphaFoldDB" id="A0AAN7ZYD5"/>
<comment type="caution">
    <text evidence="5">The sequence shown here is derived from an EMBL/GenBank/DDBJ whole genome shotgun (WGS) entry which is preliminary data.</text>
</comment>
<dbReference type="InterPro" id="IPR014756">
    <property type="entry name" value="Ig_E-set"/>
</dbReference>
<feature type="region of interest" description="Disordered" evidence="3">
    <location>
        <begin position="221"/>
        <end position="342"/>
    </location>
</feature>
<name>A0AAN7ZYD5_9SACH</name>
<dbReference type="SUPFAM" id="SSF81296">
    <property type="entry name" value="E set domains"/>
    <property type="match status" value="1"/>
</dbReference>
<dbReference type="PANTHER" id="PTHR10343">
    <property type="entry name" value="5'-AMP-ACTIVATED PROTEIN KINASE , BETA SUBUNIT"/>
    <property type="match status" value="1"/>
</dbReference>
<comment type="similarity">
    <text evidence="2">Belongs to the CRP1/MDG1 family.</text>
</comment>
<evidence type="ECO:0000256" key="2">
    <source>
        <dbReference type="ARBA" id="ARBA00038216"/>
    </source>
</evidence>
<dbReference type="PANTHER" id="PTHR10343:SF81">
    <property type="entry name" value="CRUCIFORM DNA-RECOGNIZING PROTEIN 1-RELATED"/>
    <property type="match status" value="1"/>
</dbReference>
<dbReference type="InterPro" id="IPR050827">
    <property type="entry name" value="CRP1_MDG1_kinase"/>
</dbReference>
<feature type="compositionally biased region" description="Basic and acidic residues" evidence="3">
    <location>
        <begin position="263"/>
        <end position="272"/>
    </location>
</feature>
<evidence type="ECO:0000259" key="4">
    <source>
        <dbReference type="Pfam" id="PF16561"/>
    </source>
</evidence>
<dbReference type="Pfam" id="PF16561">
    <property type="entry name" value="AMPK1_CBM"/>
    <property type="match status" value="1"/>
</dbReference>
<dbReference type="EMBL" id="JAWIZZ010000038">
    <property type="protein sequence ID" value="KAK5780931.1"/>
    <property type="molecule type" value="Genomic_DNA"/>
</dbReference>
<dbReference type="GO" id="GO:0019901">
    <property type="term" value="F:protein kinase binding"/>
    <property type="evidence" value="ECO:0007669"/>
    <property type="project" value="TreeGrafter"/>
</dbReference>
<proteinExistence type="inferred from homology"/>
<organism evidence="5 6">
    <name type="scientific">Arxiozyma heterogenica</name>
    <dbReference type="NCBI Taxonomy" id="278026"/>
    <lineage>
        <taxon>Eukaryota</taxon>
        <taxon>Fungi</taxon>
        <taxon>Dikarya</taxon>
        <taxon>Ascomycota</taxon>
        <taxon>Saccharomycotina</taxon>
        <taxon>Saccharomycetes</taxon>
        <taxon>Saccharomycetales</taxon>
        <taxon>Saccharomycetaceae</taxon>
        <taxon>Arxiozyma</taxon>
    </lineage>
</organism>
<feature type="compositionally biased region" description="Basic residues" evidence="3">
    <location>
        <begin position="328"/>
        <end position="342"/>
    </location>
</feature>
<gene>
    <name evidence="5" type="ORF">RI543_001318</name>
</gene>
<dbReference type="Gene3D" id="2.60.40.10">
    <property type="entry name" value="Immunoglobulins"/>
    <property type="match status" value="1"/>
</dbReference>
<protein>
    <recommendedName>
        <fullName evidence="4">AMP-activated protein kinase glycogen-binding domain-containing protein</fullName>
    </recommendedName>
</protein>
<evidence type="ECO:0000256" key="1">
    <source>
        <dbReference type="ARBA" id="ARBA00022553"/>
    </source>
</evidence>
<evidence type="ECO:0000313" key="6">
    <source>
        <dbReference type="Proteomes" id="UP001306508"/>
    </source>
</evidence>
<dbReference type="InterPro" id="IPR013783">
    <property type="entry name" value="Ig-like_fold"/>
</dbReference>
<dbReference type="GO" id="GO:0005634">
    <property type="term" value="C:nucleus"/>
    <property type="evidence" value="ECO:0007669"/>
    <property type="project" value="TreeGrafter"/>
</dbReference>
<dbReference type="Proteomes" id="UP001306508">
    <property type="component" value="Unassembled WGS sequence"/>
</dbReference>
<dbReference type="GO" id="GO:0005737">
    <property type="term" value="C:cytoplasm"/>
    <property type="evidence" value="ECO:0007669"/>
    <property type="project" value="TreeGrafter"/>
</dbReference>
<accession>A0AAN7ZYD5</accession>
<feature type="compositionally biased region" description="Polar residues" evidence="3">
    <location>
        <begin position="277"/>
        <end position="318"/>
    </location>
</feature>
<keyword evidence="6" id="KW-1185">Reference proteome</keyword>